<reference evidence="2" key="1">
    <citation type="submission" date="2019-04" db="EMBL/GenBank/DDBJ databases">
        <title>Friends and foes A comparative genomics studyof 23 Aspergillus species from section Flavi.</title>
        <authorList>
            <consortium name="DOE Joint Genome Institute"/>
            <person name="Kjaerbolling I."/>
            <person name="Vesth T."/>
            <person name="Frisvad J.C."/>
            <person name="Nybo J.L."/>
            <person name="Theobald S."/>
            <person name="Kildgaard S."/>
            <person name="Isbrandt T."/>
            <person name="Kuo A."/>
            <person name="Sato A."/>
            <person name="Lyhne E.K."/>
            <person name="Kogle M.E."/>
            <person name="Wiebenga A."/>
            <person name="Kun R.S."/>
            <person name="Lubbers R.J."/>
            <person name="Makela M.R."/>
            <person name="Barry K."/>
            <person name="Chovatia M."/>
            <person name="Clum A."/>
            <person name="Daum C."/>
            <person name="Haridas S."/>
            <person name="He G."/>
            <person name="LaButti K."/>
            <person name="Lipzen A."/>
            <person name="Mondo S."/>
            <person name="Riley R."/>
            <person name="Salamov A."/>
            <person name="Simmons B.A."/>
            <person name="Magnuson J.K."/>
            <person name="Henrissat B."/>
            <person name="Mortensen U.H."/>
            <person name="Larsen T.O."/>
            <person name="Devries R.P."/>
            <person name="Grigoriev I.V."/>
            <person name="Machida M."/>
            <person name="Baker S.E."/>
            <person name="Andersen M.R."/>
        </authorList>
    </citation>
    <scope>NUCLEOTIDE SEQUENCE [LARGE SCALE GENOMIC DNA]</scope>
    <source>
        <strain evidence="2">IBT 14317</strain>
    </source>
</reference>
<protein>
    <submittedName>
        <fullName evidence="2">Uncharacterized protein</fullName>
    </submittedName>
</protein>
<accession>A0A5N7BTG9</accession>
<organism evidence="2">
    <name type="scientific">Petromyces alliaceus</name>
    <name type="common">Aspergillus alliaceus</name>
    <dbReference type="NCBI Taxonomy" id="209559"/>
    <lineage>
        <taxon>Eukaryota</taxon>
        <taxon>Fungi</taxon>
        <taxon>Dikarya</taxon>
        <taxon>Ascomycota</taxon>
        <taxon>Pezizomycotina</taxon>
        <taxon>Eurotiomycetes</taxon>
        <taxon>Eurotiomycetidae</taxon>
        <taxon>Eurotiales</taxon>
        <taxon>Aspergillaceae</taxon>
        <taxon>Aspergillus</taxon>
        <taxon>Aspergillus subgen. Circumdati</taxon>
    </lineage>
</organism>
<feature type="compositionally biased region" description="Polar residues" evidence="1">
    <location>
        <begin position="332"/>
        <end position="348"/>
    </location>
</feature>
<feature type="region of interest" description="Disordered" evidence="1">
    <location>
        <begin position="40"/>
        <end position="65"/>
    </location>
</feature>
<proteinExistence type="predicted"/>
<dbReference type="EMBL" id="ML735344">
    <property type="protein sequence ID" value="KAE8385132.1"/>
    <property type="molecule type" value="Genomic_DNA"/>
</dbReference>
<sequence>MANYIQPPISQAVSHWIQADQPAVPSTSFRDMMYAFPRPRHTGRVVKPRSAGNSPSSGRWRAPSHGSPIYQSVQTQAYQTPINPAILASVMRRRRASRPISWHPATLESATYTSPPYFQTTAEESLPVMASSIQTLGTAPTAFADGSMIPSYASPDFSTPNGAFSFSTMADSAPMQQSSFLDMSGAQFDPVTWDTGASNLTTMAQPISDNWTFDMMSMNNSIPSADVEASGYASAPSSGYLTGPSTPDFLPIQHPDSNSKSLHESTSDEQPGDELVGMGLYSHPDPFLESSFHDISGKGLKLEETFTPSDDEADDNKDAESEDDDQESTEQVIASSSSPIQKQSTNPTTNMMQKSFFFDDDDLEQQTMSGPQQLFNLGSQPCMNYGYGWI</sequence>
<gene>
    <name evidence="2" type="ORF">BDV23DRAFT_165491</name>
</gene>
<name>A0A5N7BTG9_PETAA</name>
<dbReference type="AlphaFoldDB" id="A0A5N7BTG9"/>
<dbReference type="Proteomes" id="UP000326877">
    <property type="component" value="Unassembled WGS sequence"/>
</dbReference>
<feature type="region of interest" description="Disordered" evidence="1">
    <location>
        <begin position="305"/>
        <end position="348"/>
    </location>
</feature>
<feature type="region of interest" description="Disordered" evidence="1">
    <location>
        <begin position="228"/>
        <end position="282"/>
    </location>
</feature>
<evidence type="ECO:0000256" key="1">
    <source>
        <dbReference type="SAM" id="MobiDB-lite"/>
    </source>
</evidence>
<dbReference type="OrthoDB" id="5378435at2759"/>
<evidence type="ECO:0000313" key="2">
    <source>
        <dbReference type="EMBL" id="KAE8385132.1"/>
    </source>
</evidence>
<feature type="compositionally biased region" description="Acidic residues" evidence="1">
    <location>
        <begin position="309"/>
        <end position="328"/>
    </location>
</feature>
<feature type="compositionally biased region" description="Low complexity" evidence="1">
    <location>
        <begin position="229"/>
        <end position="240"/>
    </location>
</feature>